<evidence type="ECO:0000313" key="2">
    <source>
        <dbReference type="EMBL" id="WIF96763.1"/>
    </source>
</evidence>
<accession>A0ABY8UU89</accession>
<gene>
    <name evidence="2" type="ORF">QNI29_13500</name>
</gene>
<evidence type="ECO:0000313" key="3">
    <source>
        <dbReference type="Proteomes" id="UP001236652"/>
    </source>
</evidence>
<dbReference type="InterPro" id="IPR051531">
    <property type="entry name" value="N-acetyltransferase"/>
</dbReference>
<proteinExistence type="predicted"/>
<dbReference type="InterPro" id="IPR016181">
    <property type="entry name" value="Acyl_CoA_acyltransferase"/>
</dbReference>
<protein>
    <submittedName>
        <fullName evidence="2">GNAT family N-acetyltransferase</fullName>
    </submittedName>
</protein>
<dbReference type="PANTHER" id="PTHR43792:SF1">
    <property type="entry name" value="N-ACETYLTRANSFERASE DOMAIN-CONTAINING PROTEIN"/>
    <property type="match status" value="1"/>
</dbReference>
<name>A0ABY8UU89_9BACI</name>
<dbReference type="SUPFAM" id="SSF55729">
    <property type="entry name" value="Acyl-CoA N-acyltransferases (Nat)"/>
    <property type="match status" value="1"/>
</dbReference>
<dbReference type="PROSITE" id="PS51186">
    <property type="entry name" value="GNAT"/>
    <property type="match status" value="1"/>
</dbReference>
<dbReference type="InterPro" id="IPR000182">
    <property type="entry name" value="GNAT_dom"/>
</dbReference>
<feature type="domain" description="N-acetyltransferase" evidence="1">
    <location>
        <begin position="4"/>
        <end position="165"/>
    </location>
</feature>
<organism evidence="2 3">
    <name type="scientific">Pontibacillus chungwhensis</name>
    <dbReference type="NCBI Taxonomy" id="265426"/>
    <lineage>
        <taxon>Bacteria</taxon>
        <taxon>Bacillati</taxon>
        <taxon>Bacillota</taxon>
        <taxon>Bacilli</taxon>
        <taxon>Bacillales</taxon>
        <taxon>Bacillaceae</taxon>
        <taxon>Pontibacillus</taxon>
    </lineage>
</organism>
<dbReference type="RefSeq" id="WP_231417029.1">
    <property type="nucleotide sequence ID" value="NZ_CP126446.1"/>
</dbReference>
<dbReference type="Gene3D" id="3.40.630.30">
    <property type="match status" value="1"/>
</dbReference>
<keyword evidence="3" id="KW-1185">Reference proteome</keyword>
<sequence>MERVYLRDYKEEDQPFLAAMLQDSEVMRYIGNGSVKEEGEATRLINRILETYKEDPNLRLKLLIRKEDEVKLGHAGIVPQMVDGKEEWEIGYWIARPHWGEGYASEVARSLKDFGFKSLKAKKLISLIQPGNLASRRVAEKLGMSVERSITFSGQDVLLYSISNHK</sequence>
<reference evidence="2 3" key="1">
    <citation type="submission" date="2023-05" db="EMBL/GenBank/DDBJ databases">
        <title>Comparative genomics reveals the evidence of polycyclic aromatic hydrocarbons degradation in moderately halophilic genus Pontibacillus.</title>
        <authorList>
            <person name="Yang H."/>
            <person name="Qian Z."/>
        </authorList>
    </citation>
    <scope>NUCLEOTIDE SEQUENCE [LARGE SCALE GENOMIC DNA]</scope>
    <source>
        <strain evidence="3">HN14</strain>
    </source>
</reference>
<dbReference type="Pfam" id="PF13302">
    <property type="entry name" value="Acetyltransf_3"/>
    <property type="match status" value="1"/>
</dbReference>
<dbReference type="EMBL" id="CP126446">
    <property type="protein sequence ID" value="WIF96763.1"/>
    <property type="molecule type" value="Genomic_DNA"/>
</dbReference>
<dbReference type="PANTHER" id="PTHR43792">
    <property type="entry name" value="GNAT FAMILY, PUTATIVE (AFU_ORTHOLOGUE AFUA_3G00765)-RELATED-RELATED"/>
    <property type="match status" value="1"/>
</dbReference>
<dbReference type="Proteomes" id="UP001236652">
    <property type="component" value="Chromosome"/>
</dbReference>
<evidence type="ECO:0000259" key="1">
    <source>
        <dbReference type="PROSITE" id="PS51186"/>
    </source>
</evidence>